<gene>
    <name evidence="2" type="ORF">ORAREDHAP_LOCUS21601</name>
</gene>
<protein>
    <submittedName>
        <fullName evidence="2">Uncharacterized protein</fullName>
    </submittedName>
</protein>
<dbReference type="Proteomes" id="UP000507245">
    <property type="component" value="Unassembled WGS sequence"/>
</dbReference>
<reference evidence="3" key="1">
    <citation type="journal article" date="2020" name="Genome Biol.">
        <title>Gamete binning: chromosome-level and haplotype-resolved genome assembly enabled by high-throughput single-cell sequencing of gamete genomes.</title>
        <authorList>
            <person name="Campoy J.A."/>
            <person name="Sun H."/>
            <person name="Goel M."/>
            <person name="Jiao W.-B."/>
            <person name="Folz-Donahue K."/>
            <person name="Wang N."/>
            <person name="Rubio M."/>
            <person name="Liu C."/>
            <person name="Kukat C."/>
            <person name="Ruiz D."/>
            <person name="Huettel B."/>
            <person name="Schneeberger K."/>
        </authorList>
    </citation>
    <scope>NUCLEOTIDE SEQUENCE [LARGE SCALE GENOMIC DNA]</scope>
    <source>
        <strain evidence="3">cv. Rojo Pasion</strain>
    </source>
</reference>
<keyword evidence="3" id="KW-1185">Reference proteome</keyword>
<evidence type="ECO:0000256" key="1">
    <source>
        <dbReference type="SAM" id="MobiDB-lite"/>
    </source>
</evidence>
<name>A0A6J5WRN5_PRUAR</name>
<dbReference type="AlphaFoldDB" id="A0A6J5WRN5"/>
<dbReference type="OrthoDB" id="1799254at2759"/>
<sequence length="288" mass="31429">MAGDGLSYFICTRPGRGPVVLSDESQFLLNPETGLPNWPEVDIFACSLQVEWDEPGCCDKQNREQQTEWGNLIKRRYIRVPEIGNGNSFPYSISNLCLEQLVNMLLKPQLVNHAGTLAALQQQSAANGDLIAGRYEDRAGPTQPKESGCLFRSLVNPLSVFDLQDSSAVLTEANNSSLTSIGQEMWDNSLNNCRFLPHVDQLTSSHRDRASTVIDPSVSSAILDEFSTLKNADFHNPSDCLVGNLSSSQDLQSQFTSASLGNSQAFSRQDPAGNSGHANKLGSEVIHI</sequence>
<organism evidence="2 3">
    <name type="scientific">Prunus armeniaca</name>
    <name type="common">Apricot</name>
    <name type="synonym">Armeniaca vulgaris</name>
    <dbReference type="NCBI Taxonomy" id="36596"/>
    <lineage>
        <taxon>Eukaryota</taxon>
        <taxon>Viridiplantae</taxon>
        <taxon>Streptophyta</taxon>
        <taxon>Embryophyta</taxon>
        <taxon>Tracheophyta</taxon>
        <taxon>Spermatophyta</taxon>
        <taxon>Magnoliopsida</taxon>
        <taxon>eudicotyledons</taxon>
        <taxon>Gunneridae</taxon>
        <taxon>Pentapetalae</taxon>
        <taxon>rosids</taxon>
        <taxon>fabids</taxon>
        <taxon>Rosales</taxon>
        <taxon>Rosaceae</taxon>
        <taxon>Amygdaloideae</taxon>
        <taxon>Amygdaleae</taxon>
        <taxon>Prunus</taxon>
    </lineage>
</organism>
<dbReference type="EMBL" id="CAEKKB010000003">
    <property type="protein sequence ID" value="CAB4304189.1"/>
    <property type="molecule type" value="Genomic_DNA"/>
</dbReference>
<accession>A0A6J5WRN5</accession>
<proteinExistence type="predicted"/>
<evidence type="ECO:0000313" key="3">
    <source>
        <dbReference type="Proteomes" id="UP000507245"/>
    </source>
</evidence>
<evidence type="ECO:0000313" key="2">
    <source>
        <dbReference type="EMBL" id="CAB4304189.1"/>
    </source>
</evidence>
<feature type="region of interest" description="Disordered" evidence="1">
    <location>
        <begin position="262"/>
        <end position="288"/>
    </location>
</feature>